<dbReference type="EMBL" id="WIPF01000029">
    <property type="protein sequence ID" value="KAF3225163.1"/>
    <property type="molecule type" value="Genomic_DNA"/>
</dbReference>
<feature type="compositionally biased region" description="Polar residues" evidence="1">
    <location>
        <begin position="739"/>
        <end position="766"/>
    </location>
</feature>
<feature type="compositionally biased region" description="Basic and acidic residues" evidence="1">
    <location>
        <begin position="417"/>
        <end position="429"/>
    </location>
</feature>
<feature type="region of interest" description="Disordered" evidence="1">
    <location>
        <begin position="732"/>
        <end position="776"/>
    </location>
</feature>
<sequence>MATVNRGPRVDPYPAAQVPRATTANHYSRIPQYGRNAPYYVNQHHFPVYTSLYNGWGWPSGVQTWVPGRPTVVGWVPVVQSPPYLPGSVPVAFNPGFRGLVVGSGGTYSQGNYHNRYNHNHNHNPAVRTRRAAGTTVGVGISACPVVPSNTATNYYVPQRRPQQHRNHQRPQQHRSHQRITTKNYPHPATILRPTTLHNPHLPVYNPPPAFGTASYLPQSQPTMGMVRSYGMSWKSNTNDTEADTHPQIETSAPVVSPMPVPVREDSDDSCDSILKNTPIFPDSSQETSPPSIPQASCQNTLPSKETNATMSSGASAAPEKVTETVSRRLDKTIDTEPVSKVSEPAPVSAPHKNRPSLPENPRLSGPSCNRIPKNDKNKQREPQSTKTAAREQANNKPQPTQPKQPQNTPAIELESGDMKTRKVDERAGHIRGSTSGGKKYKKGKHNKSGSVTSGKLTRSGSSNFSSQGKQSVSEVASQGNKNLKNKSTPEEIRTLPHRLTSGGPAASTSRRRRNLSGSSSTVPPRQGDLQQENITPASKVNPSVTTINHVNDVAFPQATSDRRLLEVSSTHSQPTIVEKPTHTALDVPVLRAKYEVPSAYSYQQPERTMFKAENRQFYLPQTPVQPILKGYSMQNSTAPAYHVGQNQIPYNQKHQYPAIRSQIPQHHQVYHQNLQPHQAIHHQRQQNQQTYQTHQVHQQVQTQGFHHNLNPAKRGPDTKNVYALPQIHTQQRIQHQQYPSSNFPFHQSQTQQKPPRFQGATSHTAPPTPHHGNRYAANAVNQNVYAGAPYHRFAATQASNGNYSGNIVPEFNRGHIRNRSNQSLHDYGRNSKKPAIVQAARYKPRSPSPPPIVKMAVRNKKLLWPIGPFIPLSTKICSPWELDSTTFVNVFCTTVGVLRLPFSVEFLRTLKSVLPPKHGDHIITFPTALADSADMTPYWERCYYCQQFLFKYAKHLGFKPFEKIPMKDWPRVEIMLGTDNTENSKFNIYLSQPDEKRLLFRCVEQKLGDSDKAPKATFFVTVHQTGVNQVQYSDPDLQDDKVTLPPLDGSRDPRTTPEFQYNLPHYLCLNERRGIYGCGFTDIGVPAKRLNFHPFGKTNFDSLWYGMAHLQELVIADDNASIIDAMCFDPDHVFGIPNVVGYCKKRTAVMMGNGEPKFLEHDEVLKLNCKAAAPPPPSSSCRKEFVVPNDKFEREQGSPQTKSSGVNGDTKSTST</sequence>
<feature type="compositionally biased region" description="Polar residues" evidence="1">
    <location>
        <begin position="529"/>
        <end position="543"/>
    </location>
</feature>
<proteinExistence type="predicted"/>
<feature type="compositionally biased region" description="Polar residues" evidence="1">
    <location>
        <begin position="283"/>
        <end position="315"/>
    </location>
</feature>
<reference evidence="2 3" key="1">
    <citation type="submission" date="2019-06" db="EMBL/GenBank/DDBJ databases">
        <authorList>
            <person name="Palmer J.M."/>
        </authorList>
    </citation>
    <scope>NUCLEOTIDE SEQUENCE [LARGE SCALE GENOMIC DNA]</scope>
    <source>
        <strain evidence="2 3">TWF191</strain>
    </source>
</reference>
<evidence type="ECO:0000313" key="3">
    <source>
        <dbReference type="Proteomes" id="UP000483672"/>
    </source>
</evidence>
<organism evidence="2 3">
    <name type="scientific">Orbilia oligospora</name>
    <name type="common">Nematode-trapping fungus</name>
    <name type="synonym">Arthrobotrys oligospora</name>
    <dbReference type="NCBI Taxonomy" id="2813651"/>
    <lineage>
        <taxon>Eukaryota</taxon>
        <taxon>Fungi</taxon>
        <taxon>Dikarya</taxon>
        <taxon>Ascomycota</taxon>
        <taxon>Pezizomycotina</taxon>
        <taxon>Orbiliomycetes</taxon>
        <taxon>Orbiliales</taxon>
        <taxon>Orbiliaceae</taxon>
        <taxon>Orbilia</taxon>
    </lineage>
</organism>
<accession>A0A6G1LV28</accession>
<evidence type="ECO:0000313" key="2">
    <source>
        <dbReference type="EMBL" id="KAF3225163.1"/>
    </source>
</evidence>
<feature type="compositionally biased region" description="Basic and acidic residues" evidence="1">
    <location>
        <begin position="321"/>
        <end position="335"/>
    </location>
</feature>
<feature type="compositionally biased region" description="Basic residues" evidence="1">
    <location>
        <begin position="162"/>
        <end position="180"/>
    </location>
</feature>
<feature type="compositionally biased region" description="Basic and acidic residues" evidence="1">
    <location>
        <begin position="373"/>
        <end position="384"/>
    </location>
</feature>
<name>A0A6G1LV28_ORBOL</name>
<dbReference type="Proteomes" id="UP000483672">
    <property type="component" value="Unassembled WGS sequence"/>
</dbReference>
<feature type="compositionally biased region" description="Basic residues" evidence="1">
    <location>
        <begin position="439"/>
        <end position="448"/>
    </location>
</feature>
<feature type="compositionally biased region" description="Low complexity" evidence="1">
    <location>
        <begin position="393"/>
        <end position="411"/>
    </location>
</feature>
<dbReference type="AlphaFoldDB" id="A0A6G1LV28"/>
<evidence type="ECO:0000256" key="1">
    <source>
        <dbReference type="SAM" id="MobiDB-lite"/>
    </source>
</evidence>
<gene>
    <name evidence="2" type="ORF">TWF191_005453</name>
</gene>
<comment type="caution">
    <text evidence="2">The sequence shown here is derived from an EMBL/GenBank/DDBJ whole genome shotgun (WGS) entry which is preliminary data.</text>
</comment>
<protein>
    <submittedName>
        <fullName evidence="2">Uncharacterized protein</fullName>
    </submittedName>
</protein>
<feature type="region of interest" description="Disordered" evidence="1">
    <location>
        <begin position="1173"/>
        <end position="1216"/>
    </location>
</feature>
<feature type="region of interest" description="Disordered" evidence="1">
    <location>
        <begin position="160"/>
        <end position="181"/>
    </location>
</feature>
<feature type="compositionally biased region" description="Polar residues" evidence="1">
    <location>
        <begin position="452"/>
        <end position="487"/>
    </location>
</feature>
<feature type="compositionally biased region" description="Polar residues" evidence="1">
    <location>
        <begin position="1198"/>
        <end position="1216"/>
    </location>
</feature>
<feature type="region of interest" description="Disordered" evidence="1">
    <location>
        <begin position="235"/>
        <end position="543"/>
    </location>
</feature>
<feature type="compositionally biased region" description="Basic and acidic residues" evidence="1">
    <location>
        <begin position="1182"/>
        <end position="1197"/>
    </location>
</feature>